<dbReference type="RefSeq" id="WP_316701424.1">
    <property type="nucleotide sequence ID" value="NZ_CP136336.1"/>
</dbReference>
<dbReference type="EMBL" id="CP136336">
    <property type="protein sequence ID" value="WOB08626.1"/>
    <property type="molecule type" value="Genomic_DNA"/>
</dbReference>
<keyword evidence="2" id="KW-1185">Reference proteome</keyword>
<organism evidence="1 2">
    <name type="scientific">Piscinibacter gummiphilus</name>
    <dbReference type="NCBI Taxonomy" id="946333"/>
    <lineage>
        <taxon>Bacteria</taxon>
        <taxon>Pseudomonadati</taxon>
        <taxon>Pseudomonadota</taxon>
        <taxon>Betaproteobacteria</taxon>
        <taxon>Burkholderiales</taxon>
        <taxon>Sphaerotilaceae</taxon>
        <taxon>Piscinibacter</taxon>
    </lineage>
</organism>
<evidence type="ECO:0000313" key="2">
    <source>
        <dbReference type="Proteomes" id="UP001303946"/>
    </source>
</evidence>
<proteinExistence type="predicted"/>
<evidence type="ECO:0000313" key="1">
    <source>
        <dbReference type="EMBL" id="WOB08626.1"/>
    </source>
</evidence>
<sequence>MWMQYADAPNARPFTVYVVKEEGRLVVANIVPDRVFEGRHR</sequence>
<dbReference type="Proteomes" id="UP001303946">
    <property type="component" value="Chromosome"/>
</dbReference>
<name>A0ABZ0CUH7_9BURK</name>
<reference evidence="1 2" key="1">
    <citation type="submission" date="2023-10" db="EMBL/GenBank/DDBJ databases">
        <title>Bacteria for the degradation of biodegradable plastic PBAT(Polybutylene adipate terephthalate).</title>
        <authorList>
            <person name="Weon H.-Y."/>
            <person name="Yeon J."/>
        </authorList>
    </citation>
    <scope>NUCLEOTIDE SEQUENCE [LARGE SCALE GENOMIC DNA]</scope>
    <source>
        <strain evidence="1 2">SBD 7-3</strain>
    </source>
</reference>
<accession>A0ABZ0CUH7</accession>
<gene>
    <name evidence="1" type="ORF">RXV79_00905</name>
</gene>
<protein>
    <submittedName>
        <fullName evidence="1">Uncharacterized protein</fullName>
    </submittedName>
</protein>